<reference evidence="2" key="2">
    <citation type="submission" date="2017-10" db="EMBL/GenBank/DDBJ databases">
        <title>Ladona fulva Genome sequencing and assembly.</title>
        <authorList>
            <person name="Murali S."/>
            <person name="Richards S."/>
            <person name="Bandaranaike D."/>
            <person name="Bellair M."/>
            <person name="Blankenburg K."/>
            <person name="Chao H."/>
            <person name="Dinh H."/>
            <person name="Doddapaneni H."/>
            <person name="Dugan-Rocha S."/>
            <person name="Elkadiri S."/>
            <person name="Gnanaolivu R."/>
            <person name="Hernandez B."/>
            <person name="Skinner E."/>
            <person name="Javaid M."/>
            <person name="Lee S."/>
            <person name="Li M."/>
            <person name="Ming W."/>
            <person name="Munidasa M."/>
            <person name="Muniz J."/>
            <person name="Nguyen L."/>
            <person name="Hughes D."/>
            <person name="Osuji N."/>
            <person name="Pu L.-L."/>
            <person name="Puazo M."/>
            <person name="Qu C."/>
            <person name="Quiroz J."/>
            <person name="Raj R."/>
            <person name="Weissenberger G."/>
            <person name="Xin Y."/>
            <person name="Zou X."/>
            <person name="Han Y."/>
            <person name="Worley K."/>
            <person name="Muzny D."/>
            <person name="Gibbs R."/>
        </authorList>
    </citation>
    <scope>NUCLEOTIDE SEQUENCE</scope>
    <source>
        <strain evidence="2">Sampled in the wild</strain>
    </source>
</reference>
<feature type="chain" id="PRO_5035467353" evidence="1">
    <location>
        <begin position="25"/>
        <end position="213"/>
    </location>
</feature>
<dbReference type="OrthoDB" id="47276at2759"/>
<gene>
    <name evidence="2" type="ORF">J437_LFUL016956</name>
</gene>
<evidence type="ECO:0000313" key="2">
    <source>
        <dbReference type="EMBL" id="KAG8237200.1"/>
    </source>
</evidence>
<reference evidence="2" key="1">
    <citation type="submission" date="2013-04" db="EMBL/GenBank/DDBJ databases">
        <authorList>
            <person name="Qu J."/>
            <person name="Murali S.C."/>
            <person name="Bandaranaike D."/>
            <person name="Bellair M."/>
            <person name="Blankenburg K."/>
            <person name="Chao H."/>
            <person name="Dinh H."/>
            <person name="Doddapaneni H."/>
            <person name="Downs B."/>
            <person name="Dugan-Rocha S."/>
            <person name="Elkadiri S."/>
            <person name="Gnanaolivu R.D."/>
            <person name="Hernandez B."/>
            <person name="Javaid M."/>
            <person name="Jayaseelan J.C."/>
            <person name="Lee S."/>
            <person name="Li M."/>
            <person name="Ming W."/>
            <person name="Munidasa M."/>
            <person name="Muniz J."/>
            <person name="Nguyen L."/>
            <person name="Ongeri F."/>
            <person name="Osuji N."/>
            <person name="Pu L.-L."/>
            <person name="Puazo M."/>
            <person name="Qu C."/>
            <person name="Quiroz J."/>
            <person name="Raj R."/>
            <person name="Weissenberger G."/>
            <person name="Xin Y."/>
            <person name="Zou X."/>
            <person name="Han Y."/>
            <person name="Richards S."/>
            <person name="Worley K."/>
            <person name="Muzny D."/>
            <person name="Gibbs R."/>
        </authorList>
    </citation>
    <scope>NUCLEOTIDE SEQUENCE</scope>
    <source>
        <strain evidence="2">Sampled in the wild</strain>
    </source>
</reference>
<keyword evidence="1" id="KW-0732">Signal</keyword>
<keyword evidence="3" id="KW-1185">Reference proteome</keyword>
<comment type="caution">
    <text evidence="2">The sequence shown here is derived from an EMBL/GenBank/DDBJ whole genome shotgun (WGS) entry which is preliminary data.</text>
</comment>
<name>A0A8K0P5Z5_LADFU</name>
<feature type="signal peptide" evidence="1">
    <location>
        <begin position="1"/>
        <end position="24"/>
    </location>
</feature>
<protein>
    <submittedName>
        <fullName evidence="2">Uncharacterized protein</fullName>
    </submittedName>
</protein>
<evidence type="ECO:0000313" key="3">
    <source>
        <dbReference type="Proteomes" id="UP000792457"/>
    </source>
</evidence>
<dbReference type="EMBL" id="KZ309133">
    <property type="protein sequence ID" value="KAG8237200.1"/>
    <property type="molecule type" value="Genomic_DNA"/>
</dbReference>
<dbReference type="AlphaFoldDB" id="A0A8K0P5Z5"/>
<sequence>MAAGSSLWLISSFILLCIVSSALTYTAYDIASDRVCSSISKRELSLSMSRPILVRDTGRLLSRWPGIKYFRCKWEVESKGHGTGVVGVIQLLKFRRSGYSECADFVEFKEDKESTPGPRLCGAMIFGHYVSNNGSLMIMPPVMPSPVPPTPPPPARSIISTIFNRQKNQWAGLVSRGSSIDPKGELKTTVYVEAKPLRKDETLELAIVFSGFV</sequence>
<evidence type="ECO:0000256" key="1">
    <source>
        <dbReference type="SAM" id="SignalP"/>
    </source>
</evidence>
<organism evidence="2 3">
    <name type="scientific">Ladona fulva</name>
    <name type="common">Scarce chaser dragonfly</name>
    <name type="synonym">Libellula fulva</name>
    <dbReference type="NCBI Taxonomy" id="123851"/>
    <lineage>
        <taxon>Eukaryota</taxon>
        <taxon>Metazoa</taxon>
        <taxon>Ecdysozoa</taxon>
        <taxon>Arthropoda</taxon>
        <taxon>Hexapoda</taxon>
        <taxon>Insecta</taxon>
        <taxon>Pterygota</taxon>
        <taxon>Palaeoptera</taxon>
        <taxon>Odonata</taxon>
        <taxon>Epiprocta</taxon>
        <taxon>Anisoptera</taxon>
        <taxon>Libelluloidea</taxon>
        <taxon>Libellulidae</taxon>
        <taxon>Ladona</taxon>
    </lineage>
</organism>
<accession>A0A8K0P5Z5</accession>
<proteinExistence type="predicted"/>
<feature type="non-terminal residue" evidence="2">
    <location>
        <position position="213"/>
    </location>
</feature>
<dbReference type="Proteomes" id="UP000792457">
    <property type="component" value="Unassembled WGS sequence"/>
</dbReference>